<reference evidence="1 2" key="1">
    <citation type="submission" date="2019-03" db="EMBL/GenBank/DDBJ databases">
        <title>Genomic Encyclopedia of Type Strains, Phase IV (KMG-IV): sequencing the most valuable type-strain genomes for metagenomic binning, comparative biology and taxonomic classification.</title>
        <authorList>
            <person name="Goeker M."/>
        </authorList>
    </citation>
    <scope>NUCLEOTIDE SEQUENCE [LARGE SCALE GENOMIC DNA]</scope>
    <source>
        <strain evidence="1 2">DSM 101688</strain>
    </source>
</reference>
<dbReference type="Proteomes" id="UP000295304">
    <property type="component" value="Unassembled WGS sequence"/>
</dbReference>
<evidence type="ECO:0000313" key="2">
    <source>
        <dbReference type="Proteomes" id="UP000295304"/>
    </source>
</evidence>
<keyword evidence="2" id="KW-1185">Reference proteome</keyword>
<dbReference type="AlphaFoldDB" id="A0A4R3JBI5"/>
<dbReference type="EMBL" id="SLZW01000003">
    <property type="protein sequence ID" value="TCS63389.1"/>
    <property type="molecule type" value="Genomic_DNA"/>
</dbReference>
<evidence type="ECO:0000313" key="1">
    <source>
        <dbReference type="EMBL" id="TCS63389.1"/>
    </source>
</evidence>
<comment type="caution">
    <text evidence="1">The sequence shown here is derived from an EMBL/GenBank/DDBJ whole genome shotgun (WGS) entry which is preliminary data.</text>
</comment>
<organism evidence="1 2">
    <name type="scientific">Varunaivibrio sulfuroxidans</name>
    <dbReference type="NCBI Taxonomy" id="1773489"/>
    <lineage>
        <taxon>Bacteria</taxon>
        <taxon>Pseudomonadati</taxon>
        <taxon>Pseudomonadota</taxon>
        <taxon>Alphaproteobacteria</taxon>
        <taxon>Rhodospirillales</taxon>
        <taxon>Magnetovibrionaceae</taxon>
        <taxon>Varunaivibrio</taxon>
    </lineage>
</organism>
<gene>
    <name evidence="1" type="ORF">EDD55_10310</name>
</gene>
<protein>
    <submittedName>
        <fullName evidence="1">Uncharacterized protein</fullName>
    </submittedName>
</protein>
<dbReference type="InterPro" id="IPR045767">
    <property type="entry name" value="DUF6134"/>
</dbReference>
<proteinExistence type="predicted"/>
<accession>A0A4R3JBI5</accession>
<sequence length="199" mass="22058">MGFTSVAVADTLDYTVLRNGAPIGSHVIDISGPDGGQTVKITTKIRVKVVFLTVYHFTHVAEERWRDGRLIALTSNTNDDGVNKSLSAHATPQDIAEHATVKGKEIAYGVPLDTLPASLWREDIVRRTQLINTLDGHVMHIRVTDLGADRLSVRHHDVAAHHYRLKGDLERDLWYDGAQTLVKVRFKGSDGSDIVYALR</sequence>
<dbReference type="Pfam" id="PF19630">
    <property type="entry name" value="DUF6134"/>
    <property type="match status" value="1"/>
</dbReference>
<name>A0A4R3JBI5_9PROT</name>